<dbReference type="OrthoDB" id="3263285at2759"/>
<dbReference type="EMBL" id="ML213590">
    <property type="protein sequence ID" value="TFK44151.1"/>
    <property type="molecule type" value="Genomic_DNA"/>
</dbReference>
<keyword evidence="3" id="KW-1185">Reference proteome</keyword>
<feature type="region of interest" description="Disordered" evidence="1">
    <location>
        <begin position="102"/>
        <end position="162"/>
    </location>
</feature>
<dbReference type="STRING" id="68775.A0A5C3MS48"/>
<reference evidence="2 3" key="1">
    <citation type="journal article" date="2019" name="Nat. Ecol. Evol.">
        <title>Megaphylogeny resolves global patterns of mushroom evolution.</title>
        <authorList>
            <person name="Varga T."/>
            <person name="Krizsan K."/>
            <person name="Foldi C."/>
            <person name="Dima B."/>
            <person name="Sanchez-Garcia M."/>
            <person name="Sanchez-Ramirez S."/>
            <person name="Szollosi G.J."/>
            <person name="Szarkandi J.G."/>
            <person name="Papp V."/>
            <person name="Albert L."/>
            <person name="Andreopoulos W."/>
            <person name="Angelini C."/>
            <person name="Antonin V."/>
            <person name="Barry K.W."/>
            <person name="Bougher N.L."/>
            <person name="Buchanan P."/>
            <person name="Buyck B."/>
            <person name="Bense V."/>
            <person name="Catcheside P."/>
            <person name="Chovatia M."/>
            <person name="Cooper J."/>
            <person name="Damon W."/>
            <person name="Desjardin D."/>
            <person name="Finy P."/>
            <person name="Geml J."/>
            <person name="Haridas S."/>
            <person name="Hughes K."/>
            <person name="Justo A."/>
            <person name="Karasinski D."/>
            <person name="Kautmanova I."/>
            <person name="Kiss B."/>
            <person name="Kocsube S."/>
            <person name="Kotiranta H."/>
            <person name="LaButti K.M."/>
            <person name="Lechner B.E."/>
            <person name="Liimatainen K."/>
            <person name="Lipzen A."/>
            <person name="Lukacs Z."/>
            <person name="Mihaltcheva S."/>
            <person name="Morgado L.N."/>
            <person name="Niskanen T."/>
            <person name="Noordeloos M.E."/>
            <person name="Ohm R.A."/>
            <person name="Ortiz-Santana B."/>
            <person name="Ovrebo C."/>
            <person name="Racz N."/>
            <person name="Riley R."/>
            <person name="Savchenko A."/>
            <person name="Shiryaev A."/>
            <person name="Soop K."/>
            <person name="Spirin V."/>
            <person name="Szebenyi C."/>
            <person name="Tomsovsky M."/>
            <person name="Tulloss R.E."/>
            <person name="Uehling J."/>
            <person name="Grigoriev I.V."/>
            <person name="Vagvolgyi C."/>
            <person name="Papp T."/>
            <person name="Martin F.M."/>
            <person name="Miettinen O."/>
            <person name="Hibbett D.S."/>
            <person name="Nagy L.G."/>
        </authorList>
    </citation>
    <scope>NUCLEOTIDE SEQUENCE [LARGE SCALE GENOMIC DNA]</scope>
    <source>
        <strain evidence="2 3">CBS 166.37</strain>
    </source>
</reference>
<gene>
    <name evidence="2" type="ORF">BDQ12DRAFT_708166</name>
</gene>
<evidence type="ECO:0000256" key="1">
    <source>
        <dbReference type="SAM" id="MobiDB-lite"/>
    </source>
</evidence>
<dbReference type="Gene3D" id="3.30.1360.20">
    <property type="entry name" value="Transcriptional coactivator/pterin dehydratase"/>
    <property type="match status" value="1"/>
</dbReference>
<evidence type="ECO:0000313" key="2">
    <source>
        <dbReference type="EMBL" id="TFK44151.1"/>
    </source>
</evidence>
<evidence type="ECO:0000313" key="3">
    <source>
        <dbReference type="Proteomes" id="UP000308652"/>
    </source>
</evidence>
<accession>A0A5C3MS48</accession>
<name>A0A5C3MS48_9AGAR</name>
<proteinExistence type="predicted"/>
<protein>
    <recommendedName>
        <fullName evidence="4">4a-hydroxytetrahydrobiopterin dehydratase</fullName>
    </recommendedName>
</protein>
<feature type="compositionally biased region" description="Basic residues" evidence="1">
    <location>
        <begin position="110"/>
        <end position="123"/>
    </location>
</feature>
<dbReference type="Proteomes" id="UP000308652">
    <property type="component" value="Unassembled WGS sequence"/>
</dbReference>
<evidence type="ECO:0008006" key="4">
    <source>
        <dbReference type="Google" id="ProtNLM"/>
    </source>
</evidence>
<sequence length="351" mass="38758">MAAILRRDIGSLLSASKARSLPCWTRAASRHGRIQLEQRLASQLSIRFFSDVASENDVKKVPAGNNIASDGSGSGGDVVSEQHVDFEEVALPVIKLELPSEVADTTPSKRSSKFNRNKSTLKQKKPDPSAASTSNQPPSDSTDKKTPYVLRKPVPHTPLGPPIPTALSLQGVGYPTPWITNEEAQSSLYPLYARGWEARFIDVNGRSTAMLWTRYMLKSFDAEGARFLLNISRIINTENHHPHYMKITFKKGGYVLEIATYTHQASPPPTVFHIGHSLSDPLDLPPHPTKLIAPGITVRDLRFAIRIENTFEDMFGPFAVGNREKPVVFGGDMPTWEELYARLLLGGKPLP</sequence>
<dbReference type="GO" id="GO:0008124">
    <property type="term" value="F:4-alpha-hydroxytetrahydrobiopterin dehydratase activity"/>
    <property type="evidence" value="ECO:0007669"/>
    <property type="project" value="InterPro"/>
</dbReference>
<feature type="compositionally biased region" description="Polar residues" evidence="1">
    <location>
        <begin position="130"/>
        <end position="140"/>
    </location>
</feature>
<dbReference type="InterPro" id="IPR036428">
    <property type="entry name" value="PCD_sf"/>
</dbReference>
<organism evidence="2 3">
    <name type="scientific">Crucibulum laeve</name>
    <dbReference type="NCBI Taxonomy" id="68775"/>
    <lineage>
        <taxon>Eukaryota</taxon>
        <taxon>Fungi</taxon>
        <taxon>Dikarya</taxon>
        <taxon>Basidiomycota</taxon>
        <taxon>Agaricomycotina</taxon>
        <taxon>Agaricomycetes</taxon>
        <taxon>Agaricomycetidae</taxon>
        <taxon>Agaricales</taxon>
        <taxon>Agaricineae</taxon>
        <taxon>Nidulariaceae</taxon>
        <taxon>Crucibulum</taxon>
    </lineage>
</organism>
<dbReference type="GO" id="GO:0006729">
    <property type="term" value="P:tetrahydrobiopterin biosynthetic process"/>
    <property type="evidence" value="ECO:0007669"/>
    <property type="project" value="InterPro"/>
</dbReference>
<dbReference type="AlphaFoldDB" id="A0A5C3MS48"/>